<protein>
    <submittedName>
        <fullName evidence="1">Uncharacterized protein</fullName>
    </submittedName>
</protein>
<dbReference type="RefSeq" id="WP_163042840.1">
    <property type="nucleotide sequence ID" value="NZ_JAAAMJ010000002.1"/>
</dbReference>
<proteinExistence type="predicted"/>
<gene>
    <name evidence="1" type="ORF">GTW51_05210</name>
</gene>
<accession>A0A6L9MER9</accession>
<dbReference type="AlphaFoldDB" id="A0A6L9MER9"/>
<organism evidence="1 2">
    <name type="scientific">Aurantimonas aggregata</name>
    <dbReference type="NCBI Taxonomy" id="2047720"/>
    <lineage>
        <taxon>Bacteria</taxon>
        <taxon>Pseudomonadati</taxon>
        <taxon>Pseudomonadota</taxon>
        <taxon>Alphaproteobacteria</taxon>
        <taxon>Hyphomicrobiales</taxon>
        <taxon>Aurantimonadaceae</taxon>
        <taxon>Aurantimonas</taxon>
    </lineage>
</organism>
<comment type="caution">
    <text evidence="1">The sequence shown here is derived from an EMBL/GenBank/DDBJ whole genome shotgun (WGS) entry which is preliminary data.</text>
</comment>
<dbReference type="EMBL" id="JAAAMJ010000002">
    <property type="protein sequence ID" value="NDV86098.1"/>
    <property type="molecule type" value="Genomic_DNA"/>
</dbReference>
<evidence type="ECO:0000313" key="1">
    <source>
        <dbReference type="EMBL" id="NDV86098.1"/>
    </source>
</evidence>
<name>A0A6L9MER9_9HYPH</name>
<dbReference type="Proteomes" id="UP000476332">
    <property type="component" value="Unassembled WGS sequence"/>
</dbReference>
<sequence length="64" mass="7120">MIALTLIVCLNAAPANCQSENVAFDGSIMQCAMFGQAAAIQHLQGRPKWHLKRYRCDTRRLTDA</sequence>
<keyword evidence="2" id="KW-1185">Reference proteome</keyword>
<evidence type="ECO:0000313" key="2">
    <source>
        <dbReference type="Proteomes" id="UP000476332"/>
    </source>
</evidence>
<reference evidence="1 2" key="1">
    <citation type="submission" date="2020-01" db="EMBL/GenBank/DDBJ databases">
        <title>Genomes of bacteria type strains.</title>
        <authorList>
            <person name="Chen J."/>
            <person name="Zhu S."/>
            <person name="Chen J."/>
        </authorList>
    </citation>
    <scope>NUCLEOTIDE SEQUENCE [LARGE SCALE GENOMIC DNA]</scope>
    <source>
        <strain evidence="1 2">KCTC 52919</strain>
    </source>
</reference>